<accession>A0ACB8DDB4</accession>
<organism evidence="1 2">
    <name type="scientific">Dermacentor silvarum</name>
    <name type="common">Tick</name>
    <dbReference type="NCBI Taxonomy" id="543639"/>
    <lineage>
        <taxon>Eukaryota</taxon>
        <taxon>Metazoa</taxon>
        <taxon>Ecdysozoa</taxon>
        <taxon>Arthropoda</taxon>
        <taxon>Chelicerata</taxon>
        <taxon>Arachnida</taxon>
        <taxon>Acari</taxon>
        <taxon>Parasitiformes</taxon>
        <taxon>Ixodida</taxon>
        <taxon>Ixodoidea</taxon>
        <taxon>Ixodidae</taxon>
        <taxon>Rhipicephalinae</taxon>
        <taxon>Dermacentor</taxon>
    </lineage>
</organism>
<sequence>MELPHLPQKAAALQQYINTVQVKPDVICLQEIGSKPVKLTGYYTISHPDYPKVATMVLKDIATSIDYLATSSINHQIVTILPQKHSKARTIITNVYSPPKEKRADFEALIRYVKAHSSTQDRLLLLGDFNAPHTSWGYRTDTPKGRELEQAVEAYDLQLIILPQNPTRLGNSVSADTFPDLTFTNNVDEVFWTNLEENLGSDHFILSVSVGSPKIRRACGHVVITDWVNYRKVPMPQILPENAEDWATHIRDAHKATSKRIALTAETPILEEKPETEYSAVVRSLGLTMLKGVEMSAQEAAWFLLGQEMSEKSREVVYIPTCYPEERVRVRKTNEEFAKIGASSTDLL</sequence>
<gene>
    <name evidence="1" type="ORF">HPB49_011802</name>
</gene>
<evidence type="ECO:0000313" key="1">
    <source>
        <dbReference type="EMBL" id="KAH7965881.1"/>
    </source>
</evidence>
<keyword evidence="2" id="KW-1185">Reference proteome</keyword>
<name>A0ACB8DDB4_DERSI</name>
<protein>
    <submittedName>
        <fullName evidence="1">Uncharacterized protein</fullName>
    </submittedName>
</protein>
<comment type="caution">
    <text evidence="1">The sequence shown here is derived from an EMBL/GenBank/DDBJ whole genome shotgun (WGS) entry which is preliminary data.</text>
</comment>
<proteinExistence type="predicted"/>
<dbReference type="Proteomes" id="UP000821865">
    <property type="component" value="Chromosome 2"/>
</dbReference>
<reference evidence="1" key="1">
    <citation type="submission" date="2020-05" db="EMBL/GenBank/DDBJ databases">
        <title>Large-scale comparative analyses of tick genomes elucidate their genetic diversity and vector capacities.</title>
        <authorList>
            <person name="Jia N."/>
            <person name="Wang J."/>
            <person name="Shi W."/>
            <person name="Du L."/>
            <person name="Sun Y."/>
            <person name="Zhan W."/>
            <person name="Jiang J."/>
            <person name="Wang Q."/>
            <person name="Zhang B."/>
            <person name="Ji P."/>
            <person name="Sakyi L.B."/>
            <person name="Cui X."/>
            <person name="Yuan T."/>
            <person name="Jiang B."/>
            <person name="Yang W."/>
            <person name="Lam T.T.-Y."/>
            <person name="Chang Q."/>
            <person name="Ding S."/>
            <person name="Wang X."/>
            <person name="Zhu J."/>
            <person name="Ruan X."/>
            <person name="Zhao L."/>
            <person name="Wei J."/>
            <person name="Que T."/>
            <person name="Du C."/>
            <person name="Cheng J."/>
            <person name="Dai P."/>
            <person name="Han X."/>
            <person name="Huang E."/>
            <person name="Gao Y."/>
            <person name="Liu J."/>
            <person name="Shao H."/>
            <person name="Ye R."/>
            <person name="Li L."/>
            <person name="Wei W."/>
            <person name="Wang X."/>
            <person name="Wang C."/>
            <person name="Yang T."/>
            <person name="Huo Q."/>
            <person name="Li W."/>
            <person name="Guo W."/>
            <person name="Chen H."/>
            <person name="Zhou L."/>
            <person name="Ni X."/>
            <person name="Tian J."/>
            <person name="Zhou Y."/>
            <person name="Sheng Y."/>
            <person name="Liu T."/>
            <person name="Pan Y."/>
            <person name="Xia L."/>
            <person name="Li J."/>
            <person name="Zhao F."/>
            <person name="Cao W."/>
        </authorList>
    </citation>
    <scope>NUCLEOTIDE SEQUENCE</scope>
    <source>
        <strain evidence="1">Dsil-2018</strain>
    </source>
</reference>
<evidence type="ECO:0000313" key="2">
    <source>
        <dbReference type="Proteomes" id="UP000821865"/>
    </source>
</evidence>
<dbReference type="EMBL" id="CM023471">
    <property type="protein sequence ID" value="KAH7965881.1"/>
    <property type="molecule type" value="Genomic_DNA"/>
</dbReference>